<dbReference type="CDD" id="cd16377">
    <property type="entry name" value="23S_rRNA_IVP_like"/>
    <property type="match status" value="1"/>
</dbReference>
<dbReference type="PANTHER" id="PTHR38471:SF2">
    <property type="entry name" value="FOUR HELIX BUNDLE PROTEIN"/>
    <property type="match status" value="1"/>
</dbReference>
<dbReference type="Pfam" id="PF05635">
    <property type="entry name" value="23S_rRNA_IVP"/>
    <property type="match status" value="1"/>
</dbReference>
<protein>
    <recommendedName>
        <fullName evidence="3">S23 ribosomal protein</fullName>
    </recommendedName>
</protein>
<dbReference type="EMBL" id="VMGH01000026">
    <property type="protein sequence ID" value="TSC91842.1"/>
    <property type="molecule type" value="Genomic_DNA"/>
</dbReference>
<dbReference type="Proteomes" id="UP000318296">
    <property type="component" value="Unassembled WGS sequence"/>
</dbReference>
<dbReference type="AlphaFoldDB" id="A0A554LG71"/>
<proteinExistence type="predicted"/>
<evidence type="ECO:0008006" key="3">
    <source>
        <dbReference type="Google" id="ProtNLM"/>
    </source>
</evidence>
<dbReference type="SUPFAM" id="SSF158446">
    <property type="entry name" value="IVS-encoded protein-like"/>
    <property type="match status" value="1"/>
</dbReference>
<dbReference type="NCBIfam" id="TIGR02436">
    <property type="entry name" value="four helix bundle protein"/>
    <property type="match status" value="1"/>
</dbReference>
<name>A0A554LG71_9BACT</name>
<reference evidence="1 2" key="1">
    <citation type="submission" date="2017-07" db="EMBL/GenBank/DDBJ databases">
        <title>Mechanisms for carbon and nitrogen cycling indicate functional differentiation within the Candidate Phyla Radiation.</title>
        <authorList>
            <person name="Danczak R.E."/>
            <person name="Johnston M.D."/>
            <person name="Kenah C."/>
            <person name="Slattery M."/>
            <person name="Wrighton K.C."/>
            <person name="Wilkins M.J."/>
        </authorList>
    </citation>
    <scope>NUCLEOTIDE SEQUENCE [LARGE SCALE GENOMIC DNA]</scope>
    <source>
        <strain evidence="1">Licking1014_96</strain>
    </source>
</reference>
<sequence length="123" mass="14135">MTIDKFRFYNFRTYRSAKNLHIKLLKVVNEFDNAYYYLSSQLKRASLSVVLNIAEGSGKDSDKDFRRYIQNSLGSINEVAACLDIAYQIGLIKKLDFDNLIDDCFDVKNQLGSFSKKLKEAVS</sequence>
<dbReference type="InterPro" id="IPR012657">
    <property type="entry name" value="23S_rRNA-intervening_sequence"/>
</dbReference>
<organism evidence="1 2">
    <name type="scientific">Candidatus Berkelbacteria bacterium Licking1014_96</name>
    <dbReference type="NCBI Taxonomy" id="2017149"/>
    <lineage>
        <taxon>Bacteria</taxon>
        <taxon>Candidatus Berkelbacteria</taxon>
    </lineage>
</organism>
<accession>A0A554LG71</accession>
<comment type="caution">
    <text evidence="1">The sequence shown here is derived from an EMBL/GenBank/DDBJ whole genome shotgun (WGS) entry which is preliminary data.</text>
</comment>
<dbReference type="InterPro" id="IPR036583">
    <property type="entry name" value="23S_rRNA_IVS_sf"/>
</dbReference>
<dbReference type="Gene3D" id="1.20.1440.60">
    <property type="entry name" value="23S rRNA-intervening sequence"/>
    <property type="match status" value="1"/>
</dbReference>
<evidence type="ECO:0000313" key="2">
    <source>
        <dbReference type="Proteomes" id="UP000318296"/>
    </source>
</evidence>
<evidence type="ECO:0000313" key="1">
    <source>
        <dbReference type="EMBL" id="TSC91842.1"/>
    </source>
</evidence>
<dbReference type="PANTHER" id="PTHR38471">
    <property type="entry name" value="FOUR HELIX BUNDLE PROTEIN"/>
    <property type="match status" value="1"/>
</dbReference>
<gene>
    <name evidence="1" type="ORF">CEN92_197</name>
</gene>